<evidence type="ECO:0000256" key="1">
    <source>
        <dbReference type="ARBA" id="ARBA00022801"/>
    </source>
</evidence>
<dbReference type="GO" id="GO:0005829">
    <property type="term" value="C:cytosol"/>
    <property type="evidence" value="ECO:0007669"/>
    <property type="project" value="TreeGrafter"/>
</dbReference>
<evidence type="ECO:0000256" key="2">
    <source>
        <dbReference type="ARBA" id="ARBA00023295"/>
    </source>
</evidence>
<dbReference type="RefSeq" id="WP_187683337.1">
    <property type="nucleotide sequence ID" value="NZ_AP023396.1"/>
</dbReference>
<proteinExistence type="predicted"/>
<keyword evidence="5" id="KW-1185">Reference proteome</keyword>
<dbReference type="PANTHER" id="PTHR12304">
    <property type="entry name" value="INOSINE-URIDINE PREFERRING NUCLEOSIDE HYDROLASE"/>
    <property type="match status" value="1"/>
</dbReference>
<dbReference type="SUPFAM" id="SSF53590">
    <property type="entry name" value="Nucleoside hydrolase"/>
    <property type="match status" value="1"/>
</dbReference>
<accession>A0A7G1KM02</accession>
<dbReference type="InterPro" id="IPR001910">
    <property type="entry name" value="Inosine/uridine_hydrolase_dom"/>
</dbReference>
<dbReference type="GO" id="GO:0006152">
    <property type="term" value="P:purine nucleoside catabolic process"/>
    <property type="evidence" value="ECO:0007669"/>
    <property type="project" value="TreeGrafter"/>
</dbReference>
<reference evidence="4 5" key="1">
    <citation type="submission" date="2020-08" db="EMBL/GenBank/DDBJ databases">
        <title>Genome Sequencing of Nocardia wallacei strain FMUON74 and assembly.</title>
        <authorList>
            <person name="Toyokawa M."/>
            <person name="Uesaka K."/>
        </authorList>
    </citation>
    <scope>NUCLEOTIDE SEQUENCE [LARGE SCALE GENOMIC DNA]</scope>
    <source>
        <strain evidence="4 5">FMUON74</strain>
    </source>
</reference>
<dbReference type="KEGG" id="nwl:NWFMUON74_39940"/>
<organism evidence="4 5">
    <name type="scientific">Nocardia wallacei</name>
    <dbReference type="NCBI Taxonomy" id="480035"/>
    <lineage>
        <taxon>Bacteria</taxon>
        <taxon>Bacillati</taxon>
        <taxon>Actinomycetota</taxon>
        <taxon>Actinomycetes</taxon>
        <taxon>Mycobacteriales</taxon>
        <taxon>Nocardiaceae</taxon>
        <taxon>Nocardia</taxon>
    </lineage>
</organism>
<dbReference type="InterPro" id="IPR036452">
    <property type="entry name" value="Ribo_hydro-like"/>
</dbReference>
<evidence type="ECO:0000259" key="3">
    <source>
        <dbReference type="Pfam" id="PF01156"/>
    </source>
</evidence>
<dbReference type="InterPro" id="IPR023186">
    <property type="entry name" value="IUNH"/>
</dbReference>
<feature type="domain" description="Inosine/uridine-preferring nucleoside hydrolase" evidence="3">
    <location>
        <begin position="4"/>
        <end position="298"/>
    </location>
</feature>
<gene>
    <name evidence="4" type="ORF">NWFMUON74_39940</name>
</gene>
<dbReference type="Proteomes" id="UP000516173">
    <property type="component" value="Chromosome"/>
</dbReference>
<sequence>MYRVWMDCDSGFDDVVALMVLARAPGVELVGISTVVGNTHIDNTTANTLAAVEFCGLDTPVYRGAAKPLAQEPQTIERILGAGAMGTLGRRFPAARGTEADTDAVAAMAATLRAAQPGSVTILATGPLTNIAVVLLLRPELAAAIDSVVMMGGSATSGNHTAAAEFNAYADPEALDGLLRSGVAVRMFGLNLTRQILLTPDHEQQLRALGTDRAAVVADHVGFYLRMIDSTAPQPMALHDPSAAAYLRWPELYDLQPARVDVELSRSIGRGATFCEFRVPRKAQPNALVATSVQGHEVMARVMSELQTLLT</sequence>
<keyword evidence="2" id="KW-0326">Glycosidase</keyword>
<dbReference type="GeneID" id="80348486"/>
<dbReference type="PANTHER" id="PTHR12304:SF4">
    <property type="entry name" value="URIDINE NUCLEOSIDASE"/>
    <property type="match status" value="1"/>
</dbReference>
<evidence type="ECO:0000313" key="4">
    <source>
        <dbReference type="EMBL" id="BCK56222.1"/>
    </source>
</evidence>
<dbReference type="EMBL" id="AP023396">
    <property type="protein sequence ID" value="BCK56222.1"/>
    <property type="molecule type" value="Genomic_DNA"/>
</dbReference>
<protein>
    <submittedName>
        <fullName evidence="4">Nucleoside hydrolase</fullName>
    </submittedName>
</protein>
<dbReference type="Gene3D" id="3.90.245.10">
    <property type="entry name" value="Ribonucleoside hydrolase-like"/>
    <property type="match status" value="1"/>
</dbReference>
<evidence type="ECO:0000313" key="5">
    <source>
        <dbReference type="Proteomes" id="UP000516173"/>
    </source>
</evidence>
<name>A0A7G1KM02_9NOCA</name>
<dbReference type="Pfam" id="PF01156">
    <property type="entry name" value="IU_nuc_hydro"/>
    <property type="match status" value="1"/>
</dbReference>
<dbReference type="AlphaFoldDB" id="A0A7G1KM02"/>
<keyword evidence="1 4" id="KW-0378">Hydrolase</keyword>
<dbReference type="GO" id="GO:0008477">
    <property type="term" value="F:purine nucleosidase activity"/>
    <property type="evidence" value="ECO:0007669"/>
    <property type="project" value="TreeGrafter"/>
</dbReference>